<sequence length="58" mass="6756">YWNLNWVDFHSLAEQVCDSSTLCESPLLVPSLRVLTLCIVYGSVCHLKIWLLQSERYL</sequence>
<evidence type="ECO:0000313" key="2">
    <source>
        <dbReference type="EMBL" id="TGZ51641.1"/>
    </source>
</evidence>
<keyword evidence="1" id="KW-0472">Membrane</keyword>
<gene>
    <name evidence="2" type="ORF">CRM22_010722</name>
</gene>
<keyword evidence="3" id="KW-1185">Reference proteome</keyword>
<evidence type="ECO:0000256" key="1">
    <source>
        <dbReference type="SAM" id="Phobius"/>
    </source>
</evidence>
<protein>
    <submittedName>
        <fullName evidence="2">Uncharacterized protein</fullName>
    </submittedName>
</protein>
<feature type="non-terminal residue" evidence="2">
    <location>
        <position position="1"/>
    </location>
</feature>
<proteinExistence type="predicted"/>
<comment type="caution">
    <text evidence="2">The sequence shown here is derived from an EMBL/GenBank/DDBJ whole genome shotgun (WGS) entry which is preliminary data.</text>
</comment>
<dbReference type="Proteomes" id="UP000308267">
    <property type="component" value="Unassembled WGS sequence"/>
</dbReference>
<reference evidence="2 3" key="1">
    <citation type="journal article" date="2019" name="BMC Genomics">
        <title>New insights from Opisthorchis felineus genome: update on genomics of the epidemiologically important liver flukes.</title>
        <authorList>
            <person name="Ershov N.I."/>
            <person name="Mordvinov V.A."/>
            <person name="Prokhortchouk E.B."/>
            <person name="Pakharukova M.Y."/>
            <person name="Gunbin K.V."/>
            <person name="Ustyantsev K."/>
            <person name="Genaev M.A."/>
            <person name="Blinov A.G."/>
            <person name="Mazur A."/>
            <person name="Boulygina E."/>
            <person name="Tsygankova S."/>
            <person name="Khrameeva E."/>
            <person name="Chekanov N."/>
            <person name="Fan G."/>
            <person name="Xiao A."/>
            <person name="Zhang H."/>
            <person name="Xu X."/>
            <person name="Yang H."/>
            <person name="Solovyev V."/>
            <person name="Lee S.M."/>
            <person name="Liu X."/>
            <person name="Afonnikov D.A."/>
            <person name="Skryabin K.G."/>
        </authorList>
    </citation>
    <scope>NUCLEOTIDE SEQUENCE [LARGE SCALE GENOMIC DNA]</scope>
    <source>
        <strain evidence="2">AK-0245</strain>
        <tissue evidence="2">Whole organism</tissue>
    </source>
</reference>
<name>A0A4S2KPA4_OPIFE</name>
<organism evidence="2 3">
    <name type="scientific">Opisthorchis felineus</name>
    <dbReference type="NCBI Taxonomy" id="147828"/>
    <lineage>
        <taxon>Eukaryota</taxon>
        <taxon>Metazoa</taxon>
        <taxon>Spiralia</taxon>
        <taxon>Lophotrochozoa</taxon>
        <taxon>Platyhelminthes</taxon>
        <taxon>Trematoda</taxon>
        <taxon>Digenea</taxon>
        <taxon>Opisthorchiida</taxon>
        <taxon>Opisthorchiata</taxon>
        <taxon>Opisthorchiidae</taxon>
        <taxon>Opisthorchis</taxon>
    </lineage>
</organism>
<keyword evidence="1" id="KW-0812">Transmembrane</keyword>
<dbReference type="EMBL" id="SJOL01010342">
    <property type="protein sequence ID" value="TGZ51641.1"/>
    <property type="molecule type" value="Genomic_DNA"/>
</dbReference>
<dbReference type="AlphaFoldDB" id="A0A4S2KPA4"/>
<evidence type="ECO:0000313" key="3">
    <source>
        <dbReference type="Proteomes" id="UP000308267"/>
    </source>
</evidence>
<keyword evidence="1" id="KW-1133">Transmembrane helix</keyword>
<accession>A0A4S2KPA4</accession>
<feature type="transmembrane region" description="Helical" evidence="1">
    <location>
        <begin position="34"/>
        <end position="52"/>
    </location>
</feature>